<dbReference type="Proteomes" id="UP000306229">
    <property type="component" value="Chromosome"/>
</dbReference>
<organism evidence="2 3">
    <name type="scientific">Aureibaculum algae</name>
    <dbReference type="NCBI Taxonomy" id="2584122"/>
    <lineage>
        <taxon>Bacteria</taxon>
        <taxon>Pseudomonadati</taxon>
        <taxon>Bacteroidota</taxon>
        <taxon>Flavobacteriia</taxon>
        <taxon>Flavobacteriales</taxon>
        <taxon>Flavobacteriaceae</taxon>
        <taxon>Aureibaculum</taxon>
    </lineage>
</organism>
<dbReference type="OrthoDB" id="1264190at2"/>
<sequence length="80" mass="9292">MRKIIYIIALILLLVGITLFEFMAYNSMVSLKYETHELNDCISLVSEIDLCRAIRTFHIIAILFGLTIMGLLIYKKRILK</sequence>
<dbReference type="RefSeq" id="WP_138950413.1">
    <property type="nucleotide sequence ID" value="NZ_CP040749.1"/>
</dbReference>
<protein>
    <submittedName>
        <fullName evidence="2">Uncharacterized protein</fullName>
    </submittedName>
</protein>
<reference evidence="2 3" key="1">
    <citation type="submission" date="2019-05" db="EMBL/GenBank/DDBJ databases">
        <title>Algicella ahnfeltiae gen. nov., sp. nov., a novel marine bacterium of the family Flavobacteriaceae isolated from a red alga.</title>
        <authorList>
            <person name="Nedashkovskaya O.I."/>
            <person name="Kukhlevskiy A.D."/>
            <person name="Kim S.-G."/>
            <person name="Zhukova N.V."/>
            <person name="Mikhailov V.V."/>
        </authorList>
    </citation>
    <scope>NUCLEOTIDE SEQUENCE [LARGE SCALE GENOMIC DNA]</scope>
    <source>
        <strain evidence="2 3">10Alg115</strain>
    </source>
</reference>
<evidence type="ECO:0000256" key="1">
    <source>
        <dbReference type="SAM" id="Phobius"/>
    </source>
</evidence>
<proteinExistence type="predicted"/>
<dbReference type="KEGG" id="fbe:FF125_14350"/>
<name>A0A5B7TW53_9FLAO</name>
<keyword evidence="1" id="KW-0812">Transmembrane</keyword>
<evidence type="ECO:0000313" key="3">
    <source>
        <dbReference type="Proteomes" id="UP000306229"/>
    </source>
</evidence>
<evidence type="ECO:0000313" key="2">
    <source>
        <dbReference type="EMBL" id="QCX39563.1"/>
    </source>
</evidence>
<keyword evidence="1" id="KW-1133">Transmembrane helix</keyword>
<keyword evidence="1" id="KW-0472">Membrane</keyword>
<feature type="transmembrane region" description="Helical" evidence="1">
    <location>
        <begin position="5"/>
        <end position="25"/>
    </location>
</feature>
<keyword evidence="3" id="KW-1185">Reference proteome</keyword>
<gene>
    <name evidence="2" type="ORF">FF125_14350</name>
</gene>
<feature type="transmembrane region" description="Helical" evidence="1">
    <location>
        <begin position="53"/>
        <end position="74"/>
    </location>
</feature>
<dbReference type="AlphaFoldDB" id="A0A5B7TW53"/>
<accession>A0A5B7TW53</accession>
<dbReference type="EMBL" id="CP040749">
    <property type="protein sequence ID" value="QCX39563.1"/>
    <property type="molecule type" value="Genomic_DNA"/>
</dbReference>